<name>A0A8J4LVN9_9CHLO</name>
<dbReference type="AlphaFoldDB" id="A0A8J4LVN9"/>
<reference evidence="2" key="1">
    <citation type="journal article" date="2021" name="Proc. Natl. Acad. Sci. U.S.A.">
        <title>Three genomes in the algal genus Volvox reveal the fate of a haploid sex-determining region after a transition to homothallism.</title>
        <authorList>
            <person name="Yamamoto K."/>
            <person name="Hamaji T."/>
            <person name="Kawai-Toyooka H."/>
            <person name="Matsuzaki R."/>
            <person name="Takahashi F."/>
            <person name="Nishimura Y."/>
            <person name="Kawachi M."/>
            <person name="Noguchi H."/>
            <person name="Minakuchi Y."/>
            <person name="Umen J.G."/>
            <person name="Toyoda A."/>
            <person name="Nozaki H."/>
        </authorList>
    </citation>
    <scope>NUCLEOTIDE SEQUENCE</scope>
    <source>
        <strain evidence="2">NIES-3785</strain>
    </source>
</reference>
<feature type="region of interest" description="Disordered" evidence="1">
    <location>
        <begin position="41"/>
        <end position="83"/>
    </location>
</feature>
<feature type="region of interest" description="Disordered" evidence="1">
    <location>
        <begin position="1"/>
        <end position="26"/>
    </location>
</feature>
<comment type="caution">
    <text evidence="2">The sequence shown here is derived from an EMBL/GenBank/DDBJ whole genome shotgun (WGS) entry which is preliminary data.</text>
</comment>
<protein>
    <submittedName>
        <fullName evidence="2">Uncharacterized protein</fullName>
    </submittedName>
</protein>
<sequence>MQLEALTMLEADETRSRPSPTCASGGDCKCRTRAVVVPARPVASPFKATSSRRGSPACADAGADSKGREGDPTSPPCSSSSSSSVAAASAIDVEALPLRVPALVPPQLPAPPFALRRLSVRALLLLRAPPLLIRPPLRQPTLPPAFARPPPPPLLLRLPPAVLCVVLAWEKLMRRTS</sequence>
<accession>A0A8J4LVN9</accession>
<evidence type="ECO:0000313" key="3">
    <source>
        <dbReference type="Proteomes" id="UP000722791"/>
    </source>
</evidence>
<dbReference type="Proteomes" id="UP000722791">
    <property type="component" value="Unassembled WGS sequence"/>
</dbReference>
<evidence type="ECO:0000256" key="1">
    <source>
        <dbReference type="SAM" id="MobiDB-lite"/>
    </source>
</evidence>
<gene>
    <name evidence="2" type="ORF">Vretimale_15399</name>
</gene>
<dbReference type="EMBL" id="BNCQ01000041">
    <property type="protein sequence ID" value="GIM11960.1"/>
    <property type="molecule type" value="Genomic_DNA"/>
</dbReference>
<evidence type="ECO:0000313" key="2">
    <source>
        <dbReference type="EMBL" id="GIM11960.1"/>
    </source>
</evidence>
<proteinExistence type="predicted"/>
<organism evidence="2 3">
    <name type="scientific">Volvox reticuliferus</name>
    <dbReference type="NCBI Taxonomy" id="1737510"/>
    <lineage>
        <taxon>Eukaryota</taxon>
        <taxon>Viridiplantae</taxon>
        <taxon>Chlorophyta</taxon>
        <taxon>core chlorophytes</taxon>
        <taxon>Chlorophyceae</taxon>
        <taxon>CS clade</taxon>
        <taxon>Chlamydomonadales</taxon>
        <taxon>Volvocaceae</taxon>
        <taxon>Volvox</taxon>
    </lineage>
</organism>